<reference evidence="8 9" key="1">
    <citation type="submission" date="2023-10" db="EMBL/GenBank/DDBJ databases">
        <title>Chromosome-scale genome assembly provides insights into flower coloration mechanisms of Canna indica.</title>
        <authorList>
            <person name="Li C."/>
        </authorList>
    </citation>
    <scope>NUCLEOTIDE SEQUENCE [LARGE SCALE GENOMIC DNA]</scope>
    <source>
        <tissue evidence="8">Flower</tissue>
    </source>
</reference>
<keyword evidence="9" id="KW-1185">Reference proteome</keyword>
<dbReference type="Pfam" id="PF03106">
    <property type="entry name" value="WRKY"/>
    <property type="match status" value="1"/>
</dbReference>
<proteinExistence type="inferred from homology"/>
<dbReference type="GO" id="GO:0042542">
    <property type="term" value="P:response to hydrogen peroxide"/>
    <property type="evidence" value="ECO:0007669"/>
    <property type="project" value="UniProtKB-ARBA"/>
</dbReference>
<dbReference type="GO" id="GO:0005634">
    <property type="term" value="C:nucleus"/>
    <property type="evidence" value="ECO:0007669"/>
    <property type="project" value="UniProtKB-SubCell"/>
</dbReference>
<dbReference type="PANTHER" id="PTHR32096:SF151">
    <property type="entry name" value="OS01G0656400 PROTEIN"/>
    <property type="match status" value="1"/>
</dbReference>
<keyword evidence="5" id="KW-0539">Nucleus</keyword>
<gene>
    <name evidence="8" type="ORF">Cni_G06645</name>
</gene>
<dbReference type="InterPro" id="IPR036576">
    <property type="entry name" value="WRKY_dom_sf"/>
</dbReference>
<organism evidence="8 9">
    <name type="scientific">Canna indica</name>
    <name type="common">Indian-shot</name>
    <dbReference type="NCBI Taxonomy" id="4628"/>
    <lineage>
        <taxon>Eukaryota</taxon>
        <taxon>Viridiplantae</taxon>
        <taxon>Streptophyta</taxon>
        <taxon>Embryophyta</taxon>
        <taxon>Tracheophyta</taxon>
        <taxon>Spermatophyta</taxon>
        <taxon>Magnoliopsida</taxon>
        <taxon>Liliopsida</taxon>
        <taxon>Zingiberales</taxon>
        <taxon>Cannaceae</taxon>
        <taxon>Canna</taxon>
    </lineage>
</organism>
<comment type="similarity">
    <text evidence="6">Belongs to the WRKY group III family.</text>
</comment>
<dbReference type="AlphaFoldDB" id="A0AAQ3JZQ8"/>
<dbReference type="SUPFAM" id="SSF118290">
    <property type="entry name" value="WRKY DNA-binding domain"/>
    <property type="match status" value="1"/>
</dbReference>
<dbReference type="Proteomes" id="UP001327560">
    <property type="component" value="Chromosome 2"/>
</dbReference>
<evidence type="ECO:0000313" key="8">
    <source>
        <dbReference type="EMBL" id="WOK97937.1"/>
    </source>
</evidence>
<feature type="domain" description="WRKY" evidence="7">
    <location>
        <begin position="100"/>
        <end position="157"/>
    </location>
</feature>
<evidence type="ECO:0000256" key="3">
    <source>
        <dbReference type="ARBA" id="ARBA00023125"/>
    </source>
</evidence>
<keyword evidence="2" id="KW-0805">Transcription regulation</keyword>
<keyword evidence="4" id="KW-0804">Transcription</keyword>
<dbReference type="GO" id="GO:0000976">
    <property type="term" value="F:transcription cis-regulatory region binding"/>
    <property type="evidence" value="ECO:0007669"/>
    <property type="project" value="TreeGrafter"/>
</dbReference>
<dbReference type="PANTHER" id="PTHR32096">
    <property type="entry name" value="WRKY TRANSCRIPTION FACTOR 30-RELATED-RELATED"/>
    <property type="match status" value="1"/>
</dbReference>
<name>A0AAQ3JZQ8_9LILI</name>
<dbReference type="EMBL" id="CP136891">
    <property type="protein sequence ID" value="WOK97937.1"/>
    <property type="molecule type" value="Genomic_DNA"/>
</dbReference>
<dbReference type="GO" id="GO:0010193">
    <property type="term" value="P:response to ozone"/>
    <property type="evidence" value="ECO:0007669"/>
    <property type="project" value="UniProtKB-ARBA"/>
</dbReference>
<sequence length="242" mass="27013">MPSYPSPPSPKNKRKPLMEHGSPLLAELNQAMELARQLQSHLDHPCKALALEIVSSIEKSILFAQSGGLGGDIGASPPSAAEMMKRRKMSQVRVSSIGEEDGYSWRKYGQKDILGANHPRAYYRCTHRHTRGCPATKQVQRSDDDPAVFEVTYHGAHTCLERQQASPQQQQQSLSSEVGLKGHEESMVDILFPELTLQSMSPPRYGFDGEVSLQMADSDMDFMVEEFDFEQGFQFSAFSLFS</sequence>
<dbReference type="SMART" id="SM00774">
    <property type="entry name" value="WRKY"/>
    <property type="match status" value="1"/>
</dbReference>
<evidence type="ECO:0000256" key="4">
    <source>
        <dbReference type="ARBA" id="ARBA00023163"/>
    </source>
</evidence>
<dbReference type="PROSITE" id="PS50811">
    <property type="entry name" value="WRKY"/>
    <property type="match status" value="1"/>
</dbReference>
<dbReference type="GO" id="GO:0009751">
    <property type="term" value="P:response to salicylic acid"/>
    <property type="evidence" value="ECO:0007669"/>
    <property type="project" value="UniProtKB-ARBA"/>
</dbReference>
<keyword evidence="3" id="KW-0238">DNA-binding</keyword>
<evidence type="ECO:0000256" key="6">
    <source>
        <dbReference type="ARBA" id="ARBA00060850"/>
    </source>
</evidence>
<evidence type="ECO:0000256" key="5">
    <source>
        <dbReference type="ARBA" id="ARBA00023242"/>
    </source>
</evidence>
<dbReference type="FunFam" id="2.20.25.80:FF:000009">
    <property type="entry name" value="WRKY transcription factor 53"/>
    <property type="match status" value="1"/>
</dbReference>
<accession>A0AAQ3JZQ8</accession>
<dbReference type="InterPro" id="IPR003657">
    <property type="entry name" value="WRKY_dom"/>
</dbReference>
<evidence type="ECO:0000313" key="9">
    <source>
        <dbReference type="Proteomes" id="UP001327560"/>
    </source>
</evidence>
<protein>
    <submittedName>
        <fullName evidence="8">WRKY transcription factor 53</fullName>
    </submittedName>
</protein>
<dbReference type="GO" id="GO:0003700">
    <property type="term" value="F:DNA-binding transcription factor activity"/>
    <property type="evidence" value="ECO:0007669"/>
    <property type="project" value="InterPro"/>
</dbReference>
<evidence type="ECO:0000259" key="7">
    <source>
        <dbReference type="PROSITE" id="PS50811"/>
    </source>
</evidence>
<dbReference type="InterPro" id="IPR044810">
    <property type="entry name" value="WRKY_plant"/>
</dbReference>
<dbReference type="Gene3D" id="2.20.25.80">
    <property type="entry name" value="WRKY domain"/>
    <property type="match status" value="1"/>
</dbReference>
<dbReference type="GO" id="GO:0010150">
    <property type="term" value="P:leaf senescence"/>
    <property type="evidence" value="ECO:0007669"/>
    <property type="project" value="UniProtKB-ARBA"/>
</dbReference>
<comment type="subcellular location">
    <subcellularLocation>
        <location evidence="1">Nucleus</location>
    </subcellularLocation>
</comment>
<evidence type="ECO:0000256" key="2">
    <source>
        <dbReference type="ARBA" id="ARBA00023015"/>
    </source>
</evidence>
<evidence type="ECO:0000256" key="1">
    <source>
        <dbReference type="ARBA" id="ARBA00004123"/>
    </source>
</evidence>